<dbReference type="PANTHER" id="PTHR36438:SF1">
    <property type="entry name" value="IRON-SULFUR CLUSTER REPAIR PROTEIN YTFE"/>
    <property type="match status" value="1"/>
</dbReference>
<evidence type="ECO:0000313" key="7">
    <source>
        <dbReference type="Proteomes" id="UP001150259"/>
    </source>
</evidence>
<evidence type="ECO:0000256" key="3">
    <source>
        <dbReference type="ARBA" id="ARBA00022723"/>
    </source>
</evidence>
<gene>
    <name evidence="6" type="primary">ric</name>
    <name evidence="6" type="ORF">OO014_01960</name>
</gene>
<name>A0ABT5GCJ1_9MICO</name>
<protein>
    <submittedName>
        <fullName evidence="6">Iron-sulfur cluster repair di-iron protein</fullName>
    </submittedName>
</protein>
<sequence>MQVDTSATLGDLVTEDPRRSRILEQFGIDYCCNGQRSLTEATSDAGLDLDELVRALDLPDRATVAAGADQSGRGNAVLAHDIVDTHHAYMWEEMPRLQALVDKVHGVHGDRHPELARVQAAYTEAVAALDPHMTTEERVIFPAIARFEKSGAITAFGSFAEPIDELRAEHEVVGRLFKEIRTLTDGYAAPDDACNSYRAMLKGLEEMELDLHEHIHKENNVLFPRVLELEQQLAGA</sequence>
<evidence type="ECO:0000256" key="4">
    <source>
        <dbReference type="ARBA" id="ARBA00023004"/>
    </source>
</evidence>
<dbReference type="InterPro" id="IPR012312">
    <property type="entry name" value="Hemerythrin-like"/>
</dbReference>
<feature type="domain" description="Hemerythrin-like" evidence="5">
    <location>
        <begin position="80"/>
        <end position="225"/>
    </location>
</feature>
<evidence type="ECO:0000256" key="1">
    <source>
        <dbReference type="ARBA" id="ARBA00004496"/>
    </source>
</evidence>
<comment type="subcellular location">
    <subcellularLocation>
        <location evidence="1">Cytoplasm</location>
    </subcellularLocation>
</comment>
<dbReference type="CDD" id="cd12108">
    <property type="entry name" value="Hr-like"/>
    <property type="match status" value="1"/>
</dbReference>
<dbReference type="Proteomes" id="UP001150259">
    <property type="component" value="Unassembled WGS sequence"/>
</dbReference>
<dbReference type="InterPro" id="IPR019903">
    <property type="entry name" value="RIC_family"/>
</dbReference>
<dbReference type="Gene3D" id="1.20.120.520">
    <property type="entry name" value="nmb1532 protein domain like"/>
    <property type="match status" value="1"/>
</dbReference>
<keyword evidence="3" id="KW-0479">Metal-binding</keyword>
<evidence type="ECO:0000259" key="5">
    <source>
        <dbReference type="Pfam" id="PF01814"/>
    </source>
</evidence>
<proteinExistence type="predicted"/>
<dbReference type="Pfam" id="PF04405">
    <property type="entry name" value="ScdA_N"/>
    <property type="match status" value="1"/>
</dbReference>
<organism evidence="6 7">
    <name type="scientific">Intrasporangium calvum</name>
    <dbReference type="NCBI Taxonomy" id="53358"/>
    <lineage>
        <taxon>Bacteria</taxon>
        <taxon>Bacillati</taxon>
        <taxon>Actinomycetota</taxon>
        <taxon>Actinomycetes</taxon>
        <taxon>Micrococcales</taxon>
        <taxon>Intrasporangiaceae</taxon>
        <taxon>Intrasporangium</taxon>
    </lineage>
</organism>
<dbReference type="EMBL" id="JAPFQL010000004">
    <property type="protein sequence ID" value="MDC5696005.1"/>
    <property type="molecule type" value="Genomic_DNA"/>
</dbReference>
<dbReference type="Pfam" id="PF01814">
    <property type="entry name" value="Hemerythrin"/>
    <property type="match status" value="1"/>
</dbReference>
<dbReference type="PANTHER" id="PTHR36438">
    <property type="entry name" value="IRON-SULFUR CLUSTER REPAIR PROTEIN YTFE"/>
    <property type="match status" value="1"/>
</dbReference>
<evidence type="ECO:0000256" key="2">
    <source>
        <dbReference type="ARBA" id="ARBA00022490"/>
    </source>
</evidence>
<reference evidence="6 7" key="1">
    <citation type="submission" date="2022-11" db="EMBL/GenBank/DDBJ databases">
        <title>Anaerobic phenanthrene biodegradation by a DNRA strain PheN6.</title>
        <authorList>
            <person name="Zhang Z."/>
        </authorList>
    </citation>
    <scope>NUCLEOTIDE SEQUENCE [LARGE SCALE GENOMIC DNA]</scope>
    <source>
        <strain evidence="6 7">PheN6</strain>
    </source>
</reference>
<keyword evidence="2" id="KW-0963">Cytoplasm</keyword>
<dbReference type="RefSeq" id="WP_272460584.1">
    <property type="nucleotide sequence ID" value="NZ_JAPFQL010000004.1"/>
</dbReference>
<comment type="caution">
    <text evidence="6">The sequence shown here is derived from an EMBL/GenBank/DDBJ whole genome shotgun (WGS) entry which is preliminary data.</text>
</comment>
<accession>A0ABT5GCJ1</accession>
<keyword evidence="7" id="KW-1185">Reference proteome</keyword>
<dbReference type="NCBIfam" id="TIGR03652">
    <property type="entry name" value="FeS_repair_RIC"/>
    <property type="match status" value="1"/>
</dbReference>
<keyword evidence="4" id="KW-0408">Iron</keyword>
<evidence type="ECO:0000313" key="6">
    <source>
        <dbReference type="EMBL" id="MDC5696005.1"/>
    </source>
</evidence>